<dbReference type="InterPro" id="IPR039535">
    <property type="entry name" value="ASST-like"/>
</dbReference>
<dbReference type="InterPro" id="IPR053143">
    <property type="entry name" value="Arylsulfate_ST"/>
</dbReference>
<reference evidence="1 2" key="1">
    <citation type="journal article" date="2016" name="Nat. Commun.">
        <title>Thousands of microbial genomes shed light on interconnected biogeochemical processes in an aquifer system.</title>
        <authorList>
            <person name="Anantharaman K."/>
            <person name="Brown C.T."/>
            <person name="Hug L.A."/>
            <person name="Sharon I."/>
            <person name="Castelle C.J."/>
            <person name="Probst A.J."/>
            <person name="Thomas B.C."/>
            <person name="Singh A."/>
            <person name="Wilkins M.J."/>
            <person name="Karaoz U."/>
            <person name="Brodie E.L."/>
            <person name="Williams K.H."/>
            <person name="Hubbard S.S."/>
            <person name="Banfield J.F."/>
        </authorList>
    </citation>
    <scope>NUCLEOTIDE SEQUENCE [LARGE SCALE GENOMIC DNA]</scope>
</reference>
<proteinExistence type="predicted"/>
<evidence type="ECO:0000313" key="2">
    <source>
        <dbReference type="Proteomes" id="UP000178328"/>
    </source>
</evidence>
<organism evidence="1 2">
    <name type="scientific">Candidatus Kaiserbacteria bacterium RIFCSPHIGHO2_02_FULL_54_11b</name>
    <dbReference type="NCBI Taxonomy" id="1798494"/>
    <lineage>
        <taxon>Bacteria</taxon>
        <taxon>Candidatus Kaiseribacteriota</taxon>
    </lineage>
</organism>
<dbReference type="PANTHER" id="PTHR35340:SF5">
    <property type="entry name" value="ASST-DOMAIN-CONTAINING PROTEIN"/>
    <property type="match status" value="1"/>
</dbReference>
<dbReference type="InterPro" id="IPR011047">
    <property type="entry name" value="Quinoprotein_ADH-like_sf"/>
</dbReference>
<dbReference type="EMBL" id="MFLH01000023">
    <property type="protein sequence ID" value="OGG64454.1"/>
    <property type="molecule type" value="Genomic_DNA"/>
</dbReference>
<dbReference type="PANTHER" id="PTHR35340">
    <property type="entry name" value="PQQ ENZYME REPEAT PROTEIN-RELATED"/>
    <property type="match status" value="1"/>
</dbReference>
<dbReference type="Proteomes" id="UP000178328">
    <property type="component" value="Unassembled WGS sequence"/>
</dbReference>
<comment type="caution">
    <text evidence="1">The sequence shown here is derived from an EMBL/GenBank/DDBJ whole genome shotgun (WGS) entry which is preliminary data.</text>
</comment>
<dbReference type="AlphaFoldDB" id="A0A1F6DSP5"/>
<sequence length="411" mass="46264">MLQARPLYKMLALVLSGLVIGSVASFTIVEKICELGLGTSIWIDTSKVSPGYTLVAPYYGDNDFDEPGEVHLIDNTGDAVHTWYTRYPTLISYLQPNGHLFAAMTPPINIADFPSGGSTGLIQELDWEGNVLWEYEDRQMTHDFEVLPNGNIVYTRWSLAPKRFAESVRGGMQLPTTMVWTNELVEVNRDKKIVWTWRPEDHLDPHRYVLGPLTPRNDWAHINSVRYTLDNPITHTPAYLISARNISTLFIIDAKTGAVIWETKRILSLQHDATFTDAGNVLVFDNGFLRDIPRPLLVSGVGEVDPRTNEILWTYSGGSSTLEKAQFTSSIMGGAQRLPNGNTLITASMANTVLEVTEEGSVAWKFTNDFRDSKGRMHVTFKVRKYDSTGTMWEPMLSKQWDVSDVLCHFE</sequence>
<dbReference type="InterPro" id="IPR015943">
    <property type="entry name" value="WD40/YVTN_repeat-like_dom_sf"/>
</dbReference>
<evidence type="ECO:0000313" key="1">
    <source>
        <dbReference type="EMBL" id="OGG64454.1"/>
    </source>
</evidence>
<name>A0A1F6DSP5_9BACT</name>
<gene>
    <name evidence="1" type="ORF">A3C18_04115</name>
</gene>
<protein>
    <recommendedName>
        <fullName evidence="3">Arylsulfotransferase N-terminal domain-containing protein</fullName>
    </recommendedName>
</protein>
<dbReference type="SUPFAM" id="SSF50998">
    <property type="entry name" value="Quinoprotein alcohol dehydrogenase-like"/>
    <property type="match status" value="1"/>
</dbReference>
<dbReference type="STRING" id="1798494.A3C18_04115"/>
<evidence type="ECO:0008006" key="3">
    <source>
        <dbReference type="Google" id="ProtNLM"/>
    </source>
</evidence>
<accession>A0A1F6DSP5</accession>
<dbReference type="Gene3D" id="2.130.10.10">
    <property type="entry name" value="YVTN repeat-like/Quinoprotein amine dehydrogenase"/>
    <property type="match status" value="1"/>
</dbReference>
<dbReference type="Pfam" id="PF14269">
    <property type="entry name" value="Arylsulfotran_2"/>
    <property type="match status" value="1"/>
</dbReference>